<evidence type="ECO:0000313" key="5">
    <source>
        <dbReference type="EMBL" id="GID14729.1"/>
    </source>
</evidence>
<dbReference type="PANTHER" id="PTHR44196:SF1">
    <property type="entry name" value="DEHYDROGENASE_REDUCTASE SDR FAMILY MEMBER 7B"/>
    <property type="match status" value="1"/>
</dbReference>
<sequence>MRRSLRDTVVFVTGPARGIGERVARLAAARGARLALAGLEPDRLRALAADLGDGHAWYECDVTDQASVDDAVAGAVRDLGGIDTVVANAGIANNGTVAVNPPDALARTIDVNLTGVVRTVSATLPHVVSRKGYVLLVSSAAAFTVLPGMAAYCASKAGVEQFGNALRLEVAHHGVRVGTAHPVWVDTDLVRDQQQDLSVFRESIRHLPWPLSSTVPVERCAALLVDGIEHRRRRVYVPRSLAAVQAVRTVLTGPIAGAVLARKARTLVPRLEDEVRALGHAFGRHSAAIPSGTDPR</sequence>
<dbReference type="NCBIfam" id="NF004526">
    <property type="entry name" value="PRK05872.1"/>
    <property type="match status" value="1"/>
</dbReference>
<dbReference type="InterPro" id="IPR002347">
    <property type="entry name" value="SDR_fam"/>
</dbReference>
<dbReference type="GO" id="GO:0016020">
    <property type="term" value="C:membrane"/>
    <property type="evidence" value="ECO:0007669"/>
    <property type="project" value="TreeGrafter"/>
</dbReference>
<dbReference type="Gene3D" id="3.40.50.720">
    <property type="entry name" value="NAD(P)-binding Rossmann-like Domain"/>
    <property type="match status" value="1"/>
</dbReference>
<dbReference type="AlphaFoldDB" id="A0A8J3NGD0"/>
<dbReference type="PANTHER" id="PTHR44196">
    <property type="entry name" value="DEHYDROGENASE/REDUCTASE SDR FAMILY MEMBER 7B"/>
    <property type="match status" value="1"/>
</dbReference>
<comment type="caution">
    <text evidence="5">The sequence shown here is derived from an EMBL/GenBank/DDBJ whole genome shotgun (WGS) entry which is preliminary data.</text>
</comment>
<dbReference type="SUPFAM" id="SSF51735">
    <property type="entry name" value="NAD(P)-binding Rossmann-fold domains"/>
    <property type="match status" value="1"/>
</dbReference>
<proteinExistence type="inferred from homology"/>
<keyword evidence="2" id="KW-0560">Oxidoreductase</keyword>
<dbReference type="PRINTS" id="PR00080">
    <property type="entry name" value="SDRFAMILY"/>
</dbReference>
<dbReference type="GO" id="GO:0016491">
    <property type="term" value="F:oxidoreductase activity"/>
    <property type="evidence" value="ECO:0007669"/>
    <property type="project" value="UniProtKB-KW"/>
</dbReference>
<dbReference type="EMBL" id="BOMB01000033">
    <property type="protein sequence ID" value="GID14729.1"/>
    <property type="molecule type" value="Genomic_DNA"/>
</dbReference>
<dbReference type="InterPro" id="IPR057326">
    <property type="entry name" value="KR_dom"/>
</dbReference>
<dbReference type="PROSITE" id="PS00061">
    <property type="entry name" value="ADH_SHORT"/>
    <property type="match status" value="1"/>
</dbReference>
<evidence type="ECO:0000313" key="6">
    <source>
        <dbReference type="Proteomes" id="UP000612808"/>
    </source>
</evidence>
<dbReference type="Pfam" id="PF00106">
    <property type="entry name" value="adh_short"/>
    <property type="match status" value="1"/>
</dbReference>
<evidence type="ECO:0000256" key="2">
    <source>
        <dbReference type="ARBA" id="ARBA00023002"/>
    </source>
</evidence>
<dbReference type="InterPro" id="IPR020904">
    <property type="entry name" value="Sc_DH/Rdtase_CS"/>
</dbReference>
<organism evidence="5 6">
    <name type="scientific">Actinocatenispora rupis</name>
    <dbReference type="NCBI Taxonomy" id="519421"/>
    <lineage>
        <taxon>Bacteria</taxon>
        <taxon>Bacillati</taxon>
        <taxon>Actinomycetota</taxon>
        <taxon>Actinomycetes</taxon>
        <taxon>Micromonosporales</taxon>
        <taxon>Micromonosporaceae</taxon>
        <taxon>Actinocatenispora</taxon>
    </lineage>
</organism>
<dbReference type="PRINTS" id="PR00081">
    <property type="entry name" value="GDHRDH"/>
</dbReference>
<evidence type="ECO:0000259" key="4">
    <source>
        <dbReference type="SMART" id="SM00822"/>
    </source>
</evidence>
<protein>
    <submittedName>
        <fullName evidence="5">Short-chain dehydrogenase</fullName>
    </submittedName>
</protein>
<name>A0A8J3NGD0_9ACTN</name>
<accession>A0A8J3NGD0</accession>
<dbReference type="SMART" id="SM00822">
    <property type="entry name" value="PKS_KR"/>
    <property type="match status" value="1"/>
</dbReference>
<comment type="similarity">
    <text evidence="1 3">Belongs to the short-chain dehydrogenases/reductases (SDR) family.</text>
</comment>
<evidence type="ECO:0000256" key="3">
    <source>
        <dbReference type="RuleBase" id="RU000363"/>
    </source>
</evidence>
<gene>
    <name evidence="5" type="ORF">Aru02nite_56180</name>
</gene>
<dbReference type="RefSeq" id="WP_203662633.1">
    <property type="nucleotide sequence ID" value="NZ_BAAAZM010000012.1"/>
</dbReference>
<feature type="domain" description="Ketoreductase" evidence="4">
    <location>
        <begin position="8"/>
        <end position="187"/>
    </location>
</feature>
<keyword evidence="6" id="KW-1185">Reference proteome</keyword>
<reference evidence="5" key="1">
    <citation type="submission" date="2021-01" db="EMBL/GenBank/DDBJ databases">
        <title>Whole genome shotgun sequence of Actinocatenispora rupis NBRC 107355.</title>
        <authorList>
            <person name="Komaki H."/>
            <person name="Tamura T."/>
        </authorList>
    </citation>
    <scope>NUCLEOTIDE SEQUENCE</scope>
    <source>
        <strain evidence="5">NBRC 107355</strain>
    </source>
</reference>
<evidence type="ECO:0000256" key="1">
    <source>
        <dbReference type="ARBA" id="ARBA00006484"/>
    </source>
</evidence>
<dbReference type="Proteomes" id="UP000612808">
    <property type="component" value="Unassembled WGS sequence"/>
</dbReference>
<dbReference type="InterPro" id="IPR036291">
    <property type="entry name" value="NAD(P)-bd_dom_sf"/>
</dbReference>